<evidence type="ECO:0000256" key="1">
    <source>
        <dbReference type="ARBA" id="ARBA00010577"/>
    </source>
</evidence>
<organism evidence="7 8">
    <name type="scientific">Candidatus Sulfurimonas baltica</name>
    <dbReference type="NCBI Taxonomy" id="2740404"/>
    <lineage>
        <taxon>Bacteria</taxon>
        <taxon>Pseudomonadati</taxon>
        <taxon>Campylobacterota</taxon>
        <taxon>Epsilonproteobacteria</taxon>
        <taxon>Campylobacterales</taxon>
        <taxon>Sulfurimonadaceae</taxon>
        <taxon>Sulfurimonas</taxon>
    </lineage>
</organism>
<dbReference type="Pfam" id="PF13860">
    <property type="entry name" value="FlgD_ig"/>
    <property type="match status" value="1"/>
</dbReference>
<reference evidence="7 8" key="1">
    <citation type="submission" date="2020-05" db="EMBL/GenBank/DDBJ databases">
        <title>Sulfurimonas marisnigri, sp. nov., and Sulfurimonas baltica, sp. nov., manganese oxide reducing chemolithoautotrophs of the class Epsilonproteobacteria isolated from the pelagic redoxclines of the Black and Baltic Seas and emended description of the genus Sulfurimonas.</title>
        <authorList>
            <person name="Henkel J.V."/>
            <person name="Laudan C."/>
            <person name="Werner J."/>
            <person name="Neu T."/>
            <person name="Plewe S."/>
            <person name="Sproer C."/>
            <person name="Bunk B."/>
            <person name="Schulz-Vogt H.N."/>
        </authorList>
    </citation>
    <scope>NUCLEOTIDE SEQUENCE [LARGE SCALE GENOMIC DNA]</scope>
    <source>
        <strain evidence="7 8">GD2</strain>
    </source>
</reference>
<evidence type="ECO:0000256" key="3">
    <source>
        <dbReference type="ARBA" id="ARBA00022795"/>
    </source>
</evidence>
<dbReference type="Gene3D" id="2.30.30.910">
    <property type="match status" value="1"/>
</dbReference>
<sequence>MAINSIGQNAALYSEPTVSTAAKDKTALGKDDFMTLLLVELQHQDPTEPMDSEKILTQTSQLAGLESSENTNKALAELAATLGGTQQFSTIAAIGKTADLGSNAITYDEGSSSTFEVYFPSDIQQGSIQVVDSSGSLIKTLDVGTNKSGVYQFDWDGKDNNGNEADSGIYYVNANYTDPAGNNLETRLGAYPIESVRFDGGQTLVKVGSNYVPLENIKEVY</sequence>
<proteinExistence type="inferred from homology"/>
<dbReference type="InterPro" id="IPR005648">
    <property type="entry name" value="FlgD"/>
</dbReference>
<dbReference type="Pfam" id="PF03963">
    <property type="entry name" value="FlgD"/>
    <property type="match status" value="1"/>
</dbReference>
<dbReference type="RefSeq" id="WP_194369924.1">
    <property type="nucleotide sequence ID" value="NZ_CP054492.1"/>
</dbReference>
<evidence type="ECO:0000256" key="5">
    <source>
        <dbReference type="RuleBase" id="RU362076"/>
    </source>
</evidence>
<dbReference type="InterPro" id="IPR025965">
    <property type="entry name" value="FlgD/Vpr_Ig-like"/>
</dbReference>
<comment type="function">
    <text evidence="4 5">Required for flagellar hook formation. May act as a scaffolding protein.</text>
</comment>
<evidence type="ECO:0000313" key="7">
    <source>
        <dbReference type="EMBL" id="QOY52150.1"/>
    </source>
</evidence>
<dbReference type="AlphaFoldDB" id="A0A7S7LVM0"/>
<keyword evidence="7" id="KW-0969">Cilium</keyword>
<evidence type="ECO:0000259" key="6">
    <source>
        <dbReference type="Pfam" id="PF13860"/>
    </source>
</evidence>
<name>A0A7S7LVM0_9BACT</name>
<comment type="similarity">
    <text evidence="1 5">Belongs to the FlgD family.</text>
</comment>
<keyword evidence="7" id="KW-0282">Flagellum</keyword>
<protein>
    <recommendedName>
        <fullName evidence="2 5">Basal-body rod modification protein FlgD</fullName>
    </recommendedName>
</protein>
<feature type="domain" description="FlgD/Vpr Ig-like" evidence="6">
    <location>
        <begin position="102"/>
        <end position="178"/>
    </location>
</feature>
<keyword evidence="3 5" id="KW-1005">Bacterial flagellum biogenesis</keyword>
<dbReference type="EMBL" id="CP054492">
    <property type="protein sequence ID" value="QOY52150.1"/>
    <property type="molecule type" value="Genomic_DNA"/>
</dbReference>
<keyword evidence="7" id="KW-0966">Cell projection</keyword>
<gene>
    <name evidence="7" type="ORF">HUE88_00165</name>
</gene>
<keyword evidence="8" id="KW-1185">Reference proteome</keyword>
<dbReference type="GO" id="GO:0044781">
    <property type="term" value="P:bacterial-type flagellum organization"/>
    <property type="evidence" value="ECO:0007669"/>
    <property type="project" value="UniProtKB-UniRule"/>
</dbReference>
<dbReference type="KEGG" id="sbal:HUE88_00165"/>
<evidence type="ECO:0000256" key="2">
    <source>
        <dbReference type="ARBA" id="ARBA00016013"/>
    </source>
</evidence>
<dbReference type="Proteomes" id="UP000593994">
    <property type="component" value="Chromosome"/>
</dbReference>
<evidence type="ECO:0000256" key="4">
    <source>
        <dbReference type="ARBA" id="ARBA00024746"/>
    </source>
</evidence>
<evidence type="ECO:0000313" key="8">
    <source>
        <dbReference type="Proteomes" id="UP000593994"/>
    </source>
</evidence>
<accession>A0A7S7LVM0</accession>
<dbReference type="Gene3D" id="2.60.40.4070">
    <property type="match status" value="1"/>
</dbReference>